<dbReference type="Proteomes" id="UP000003273">
    <property type="component" value="Unassembled WGS sequence"/>
</dbReference>
<accession>I4H498</accession>
<proteinExistence type="predicted"/>
<dbReference type="AlphaFoldDB" id="I4H498"/>
<protein>
    <submittedName>
        <fullName evidence="1">Uncharacterized protein</fullName>
    </submittedName>
</protein>
<dbReference type="EMBL" id="CAIL01000310">
    <property type="protein sequence ID" value="CCI16872.1"/>
    <property type="molecule type" value="Genomic_DNA"/>
</dbReference>
<organism evidence="1 2">
    <name type="scientific">Microcystis aeruginosa PCC 9806</name>
    <dbReference type="NCBI Taxonomy" id="1160282"/>
    <lineage>
        <taxon>Bacteria</taxon>
        <taxon>Bacillati</taxon>
        <taxon>Cyanobacteriota</taxon>
        <taxon>Cyanophyceae</taxon>
        <taxon>Oscillatoriophycideae</taxon>
        <taxon>Chroococcales</taxon>
        <taxon>Microcystaceae</taxon>
        <taxon>Microcystis</taxon>
    </lineage>
</organism>
<reference evidence="1 2" key="1">
    <citation type="submission" date="2012-04" db="EMBL/GenBank/DDBJ databases">
        <authorList>
            <person name="Genoscope - CEA"/>
        </authorList>
    </citation>
    <scope>NUCLEOTIDE SEQUENCE [LARGE SCALE GENOMIC DNA]</scope>
    <source>
        <strain evidence="1 2">9806</strain>
    </source>
</reference>
<gene>
    <name evidence="1" type="ORF">MICAE_990007</name>
</gene>
<evidence type="ECO:0000313" key="1">
    <source>
        <dbReference type="EMBL" id="CCI16872.1"/>
    </source>
</evidence>
<dbReference type="HOGENOM" id="CLU_3272776_0_0_3"/>
<evidence type="ECO:0000313" key="2">
    <source>
        <dbReference type="Proteomes" id="UP000003273"/>
    </source>
</evidence>
<comment type="caution">
    <text evidence="1">The sequence shown here is derived from an EMBL/GenBank/DDBJ whole genome shotgun (WGS) entry which is preliminary data.</text>
</comment>
<name>I4H498_MICAE</name>
<sequence>MKVISQLLRLFLSQAAYILLLGIRQAAQGTRLAKATVSRLK</sequence>